<reference evidence="1 2" key="1">
    <citation type="journal article" date="2003" name="Genome Res.">
        <title>Comparative complete genome sequence analysis of the amino acid replacements responsible for the thermostability of Corynebacterium efficiens.</title>
        <authorList>
            <person name="Nishio Y."/>
            <person name="Nakamura Y."/>
            <person name="Kawarabayasi Y."/>
            <person name="Usuda Y."/>
            <person name="Kimura E."/>
            <person name="Sugimoto S."/>
            <person name="Matsui K."/>
            <person name="Yamagishi A."/>
            <person name="Kikuchi H."/>
            <person name="Ikeo K."/>
            <person name="Gojobori T."/>
        </authorList>
    </citation>
    <scope>NUCLEOTIDE SEQUENCE [LARGE SCALE GENOMIC DNA]</scope>
    <source>
        <strain evidence="2">DSM 44549 / YS-314 / AJ 12310 / JCM 11189 / NBRC 100395</strain>
    </source>
</reference>
<evidence type="ECO:0000313" key="1">
    <source>
        <dbReference type="EMBL" id="BAC18789.1"/>
    </source>
</evidence>
<dbReference type="EMBL" id="BA000035">
    <property type="protein sequence ID" value="BAC18789.1"/>
    <property type="molecule type" value="Genomic_DNA"/>
</dbReference>
<keyword evidence="2" id="KW-1185">Reference proteome</keyword>
<dbReference type="HOGENOM" id="CLU_3097811_0_0_11"/>
<protein>
    <submittedName>
        <fullName evidence="1">Uncharacterized protein</fullName>
    </submittedName>
</protein>
<evidence type="ECO:0000313" key="2">
    <source>
        <dbReference type="Proteomes" id="UP000001409"/>
    </source>
</evidence>
<name>Q8FP13_COREF</name>
<dbReference type="STRING" id="196164.gene:10742407"/>
<sequence length="51" mass="5898">MYFLSRKHRHQQFTLAGGVDTTQLTADIQKTPLHSHSYSQPQFRVVALSRL</sequence>
<organism evidence="1 2">
    <name type="scientific">Corynebacterium efficiens (strain DSM 44549 / YS-314 / AJ 12310 / JCM 11189 / NBRC 100395)</name>
    <dbReference type="NCBI Taxonomy" id="196164"/>
    <lineage>
        <taxon>Bacteria</taxon>
        <taxon>Bacillati</taxon>
        <taxon>Actinomycetota</taxon>
        <taxon>Actinomycetes</taxon>
        <taxon>Mycobacteriales</taxon>
        <taxon>Corynebacteriaceae</taxon>
        <taxon>Corynebacterium</taxon>
    </lineage>
</organism>
<dbReference type="Proteomes" id="UP000001409">
    <property type="component" value="Chromosome"/>
</dbReference>
<dbReference type="AlphaFoldDB" id="Q8FP13"/>
<dbReference type="KEGG" id="cef:CE1979"/>
<accession>Q8FP13</accession>
<proteinExistence type="predicted"/>